<name>A0A8B8GQP2_9HEMI</name>
<organism evidence="9 10">
    <name type="scientific">Sipha flava</name>
    <name type="common">yellow sugarcane aphid</name>
    <dbReference type="NCBI Taxonomy" id="143950"/>
    <lineage>
        <taxon>Eukaryota</taxon>
        <taxon>Metazoa</taxon>
        <taxon>Ecdysozoa</taxon>
        <taxon>Arthropoda</taxon>
        <taxon>Hexapoda</taxon>
        <taxon>Insecta</taxon>
        <taxon>Pterygota</taxon>
        <taxon>Neoptera</taxon>
        <taxon>Paraneoptera</taxon>
        <taxon>Hemiptera</taxon>
        <taxon>Sternorrhyncha</taxon>
        <taxon>Aphidomorpha</taxon>
        <taxon>Aphidoidea</taxon>
        <taxon>Aphididae</taxon>
        <taxon>Sipha</taxon>
    </lineage>
</organism>
<keyword evidence="9" id="KW-1185">Reference proteome</keyword>
<evidence type="ECO:0000256" key="4">
    <source>
        <dbReference type="ARBA" id="ARBA00023242"/>
    </source>
</evidence>
<dbReference type="SMART" id="SM00389">
    <property type="entry name" value="HOX"/>
    <property type="match status" value="1"/>
</dbReference>
<evidence type="ECO:0000256" key="2">
    <source>
        <dbReference type="ARBA" id="ARBA00023125"/>
    </source>
</evidence>
<evidence type="ECO:0000256" key="1">
    <source>
        <dbReference type="ARBA" id="ARBA00004123"/>
    </source>
</evidence>
<evidence type="ECO:0000256" key="3">
    <source>
        <dbReference type="ARBA" id="ARBA00023155"/>
    </source>
</evidence>
<feature type="domain" description="Homeobox" evidence="8">
    <location>
        <begin position="778"/>
        <end position="838"/>
    </location>
</feature>
<proteinExistence type="predicted"/>
<evidence type="ECO:0000313" key="9">
    <source>
        <dbReference type="Proteomes" id="UP000694846"/>
    </source>
</evidence>
<keyword evidence="2 5" id="KW-0238">DNA-binding</keyword>
<dbReference type="Proteomes" id="UP000694846">
    <property type="component" value="Unplaced"/>
</dbReference>
<dbReference type="GeneID" id="112692155"/>
<feature type="region of interest" description="Disordered" evidence="7">
    <location>
        <begin position="1"/>
        <end position="123"/>
    </location>
</feature>
<dbReference type="PANTHER" id="PTHR11636">
    <property type="entry name" value="POU DOMAIN"/>
    <property type="match status" value="1"/>
</dbReference>
<feature type="region of interest" description="Disordered" evidence="7">
    <location>
        <begin position="761"/>
        <end position="783"/>
    </location>
</feature>
<protein>
    <submittedName>
        <fullName evidence="10">Probable serine/threonine-protein kinase DDB_G0282963 isoform X1</fullName>
    </submittedName>
</protein>
<dbReference type="GO" id="GO:0000981">
    <property type="term" value="F:DNA-binding transcription factor activity, RNA polymerase II-specific"/>
    <property type="evidence" value="ECO:0007669"/>
    <property type="project" value="TreeGrafter"/>
</dbReference>
<feature type="compositionally biased region" description="Basic residues" evidence="7">
    <location>
        <begin position="44"/>
        <end position="53"/>
    </location>
</feature>
<dbReference type="CTD" id="35813"/>
<keyword evidence="3 5" id="KW-0371">Homeobox</keyword>
<evidence type="ECO:0000313" key="10">
    <source>
        <dbReference type="RefSeq" id="XP_025424931.1"/>
    </source>
</evidence>
<dbReference type="PRINTS" id="PR00028">
    <property type="entry name" value="POUDOMAIN"/>
</dbReference>
<dbReference type="InterPro" id="IPR050255">
    <property type="entry name" value="POU_domain_TF"/>
</dbReference>
<dbReference type="SUPFAM" id="SSF46689">
    <property type="entry name" value="Homeodomain-like"/>
    <property type="match status" value="1"/>
</dbReference>
<feature type="region of interest" description="Disordered" evidence="7">
    <location>
        <begin position="207"/>
        <end position="270"/>
    </location>
</feature>
<keyword evidence="10" id="KW-0418">Kinase</keyword>
<dbReference type="RefSeq" id="XP_025424931.1">
    <property type="nucleotide sequence ID" value="XM_025569146.1"/>
</dbReference>
<dbReference type="AlphaFoldDB" id="A0A8B8GQP2"/>
<dbReference type="OrthoDB" id="10066259at2759"/>
<keyword evidence="10" id="KW-0808">Transferase</keyword>
<dbReference type="PROSITE" id="PS50071">
    <property type="entry name" value="HOMEOBOX_2"/>
    <property type="match status" value="1"/>
</dbReference>
<feature type="compositionally biased region" description="Polar residues" evidence="7">
    <location>
        <begin position="224"/>
        <end position="251"/>
    </location>
</feature>
<feature type="compositionally biased region" description="Gly residues" evidence="7">
    <location>
        <begin position="761"/>
        <end position="773"/>
    </location>
</feature>
<dbReference type="InterPro" id="IPR013847">
    <property type="entry name" value="POU"/>
</dbReference>
<accession>A0A8B8GQP2</accession>
<feature type="DNA-binding region" description="Homeobox" evidence="5">
    <location>
        <begin position="780"/>
        <end position="839"/>
    </location>
</feature>
<dbReference type="InterPro" id="IPR009057">
    <property type="entry name" value="Homeodomain-like_sf"/>
</dbReference>
<dbReference type="PANTHER" id="PTHR11636:SF5">
    <property type="entry name" value="POU DOMAIN MOTIF 3, ISOFORM F"/>
    <property type="match status" value="1"/>
</dbReference>
<dbReference type="GO" id="GO:0016301">
    <property type="term" value="F:kinase activity"/>
    <property type="evidence" value="ECO:0007669"/>
    <property type="project" value="UniProtKB-KW"/>
</dbReference>
<dbReference type="CDD" id="cd00086">
    <property type="entry name" value="homeodomain"/>
    <property type="match status" value="1"/>
</dbReference>
<feature type="region of interest" description="Disordered" evidence="7">
    <location>
        <begin position="570"/>
        <end position="628"/>
    </location>
</feature>
<sequence length="862" mass="93482">MKASPKDGEDRHHDDDGGGDRSDNGRGLKRRRLHAHTKTMVGGHHYRHHRKHPQCRDDDNASISFADIYGGNSTSSSSSSSSTSSSVGGEDANDNGTSAATPVAGHPELQLPQPPHPAEGGAAFSLQAPRHNRKVTVVNNNNCNYEGDCMSLAIRNTGQQPATNNDKITLSLSTHSEEENNSENNKIIHEPIISFNLAENPIESATVNEKPQPVGNTDFDGPTITANDCMNGETSNDDCLSQSPLNLTRSQGSSEEGGTKSEEDEYDVENEEKNGFSNAINDDENIINGHNLPTETPFPWNTTLGNYNKQKQQHPDDKITASPPQLLLTSGQLTTGCLQAAQLLIPTARGIMTQTILAIPINDMVSSAITTPTVNQQQLQQQLLYHSSSNVRQKNIRQQLNQTYQPSLSLPLNRYFQQQTTVDDTTTTTSTATDNANIDNNNYDPCMLNNGTVGIDQYNNNQRRKWQSPDLTNVRHNYLSPQQKLLHRTKNEECGESMNVQRSNESHMIQTPAGANGDVRIYSTNNAASIITAATPMSPAHGRNSNANNGGADVIQRQTVWPTAITAIDQHTGGDENDNEEDTKQSLQNQPAHVVSPTPLTSSANINSLKSLAPPSSQLNCHMKQSKDDDPASAAAAAAAAYNQQNAICTALATHMLCASQLAAAQQPMFDGMDNGGGVKKANHVYNNNNNNNVKTNNMMGVVNPAVLEKWMMEERYYYNNNNNNGKNIGGGHNQHHHHHQRYNVAAAAAVELLSGGGGGGGGISASSSGGGDSLASCKKRKRRTSFTPHALELLNGHFERNTHPSGSEITGLAHRLGYEREVIRIWFCNKRQALKNTVRTINGSGPTHMTSTKSHNNTSGY</sequence>
<dbReference type="GO" id="GO:0005634">
    <property type="term" value="C:nucleus"/>
    <property type="evidence" value="ECO:0007669"/>
    <property type="project" value="UniProtKB-SubCell"/>
</dbReference>
<comment type="subcellular location">
    <subcellularLocation>
        <location evidence="1 5 6">Nucleus</location>
    </subcellularLocation>
</comment>
<keyword evidence="4 5" id="KW-0539">Nucleus</keyword>
<evidence type="ECO:0000256" key="5">
    <source>
        <dbReference type="PROSITE-ProRule" id="PRU00108"/>
    </source>
</evidence>
<evidence type="ECO:0000259" key="8">
    <source>
        <dbReference type="PROSITE" id="PS50071"/>
    </source>
</evidence>
<feature type="compositionally biased region" description="Polar residues" evidence="7">
    <location>
        <begin position="598"/>
        <end position="620"/>
    </location>
</feature>
<dbReference type="Pfam" id="PF00046">
    <property type="entry name" value="Homeodomain"/>
    <property type="match status" value="1"/>
</dbReference>
<feature type="compositionally biased region" description="Basic residues" evidence="7">
    <location>
        <begin position="27"/>
        <end position="37"/>
    </location>
</feature>
<feature type="region of interest" description="Disordered" evidence="7">
    <location>
        <begin position="841"/>
        <end position="862"/>
    </location>
</feature>
<gene>
    <name evidence="10" type="primary">LOC112692155</name>
</gene>
<feature type="compositionally biased region" description="Basic and acidic residues" evidence="7">
    <location>
        <begin position="1"/>
        <end position="26"/>
    </location>
</feature>
<dbReference type="Gene3D" id="1.10.10.60">
    <property type="entry name" value="Homeodomain-like"/>
    <property type="match status" value="1"/>
</dbReference>
<reference evidence="10" key="1">
    <citation type="submission" date="2025-08" db="UniProtKB">
        <authorList>
            <consortium name="RefSeq"/>
        </authorList>
    </citation>
    <scope>IDENTIFICATION</scope>
    <source>
        <tissue evidence="10">Whole body</tissue>
    </source>
</reference>
<dbReference type="GO" id="GO:0000978">
    <property type="term" value="F:RNA polymerase II cis-regulatory region sequence-specific DNA binding"/>
    <property type="evidence" value="ECO:0007669"/>
    <property type="project" value="TreeGrafter"/>
</dbReference>
<evidence type="ECO:0000256" key="6">
    <source>
        <dbReference type="RuleBase" id="RU000682"/>
    </source>
</evidence>
<dbReference type="InterPro" id="IPR001356">
    <property type="entry name" value="HD"/>
</dbReference>
<feature type="compositionally biased region" description="Low complexity" evidence="7">
    <location>
        <begin position="73"/>
        <end position="86"/>
    </location>
</feature>
<evidence type="ECO:0000256" key="7">
    <source>
        <dbReference type="SAM" id="MobiDB-lite"/>
    </source>
</evidence>